<dbReference type="PANTHER" id="PTHR43294:SF21">
    <property type="entry name" value="CATION TRANSPORTING ATPASE"/>
    <property type="match status" value="1"/>
</dbReference>
<dbReference type="Proteomes" id="UP000323521">
    <property type="component" value="Chromosome"/>
</dbReference>
<dbReference type="SMART" id="SM00831">
    <property type="entry name" value="Cation_ATPase_N"/>
    <property type="match status" value="1"/>
</dbReference>
<organism evidence="12 13">
    <name type="scientific">Formimonas warabiya</name>
    <dbReference type="NCBI Taxonomy" id="1761012"/>
    <lineage>
        <taxon>Bacteria</taxon>
        <taxon>Bacillati</taxon>
        <taxon>Bacillota</taxon>
        <taxon>Clostridia</taxon>
        <taxon>Eubacteriales</taxon>
        <taxon>Peptococcaceae</taxon>
        <taxon>Candidatus Formimonas</taxon>
    </lineage>
</organism>
<sequence>MGSQEQGLSGEEAALRRRVFSPNRLTESPGLSVWQLIKKQLGDVMVTILLGAAGFCLAAEKYTDAITIITILLINGLLGILQEIKAHKSLKALKKLTVPTAQVVREGRQITVCAEELVPGDLIVLHAGDRVPADAVLLRSVNLEAEESSLTGEAAPVSKKPGVTPPDTPLGERTNLLFMGTCITRGSGAALVVATGMATEVGKIAGMMISEEKPELTPLQQTLAGMNKFIVSACFIICAVIFSLGLLRGEGIFDMFLTAVSMAVAAIPEGLTAIVTIALTLGVYRMSKSNTIVRHLPTLETLGCANVICTDKTGTITKNEMTVREVFCGQEKYALTGDGYAPEGKLFLADREMAGPTPGLRKLFRAGVLCNNARLSLENGRWVVHGDTTEGALLTAGAKMGIKKEDLEKIYSRVEEIPFDADRRLMTVICRQPDGSMAAFSKGAPETILPSCASIWSGSAASPLNQASRKKILAQAEQMAGKAFRVMALAWKPLEDYGALTTAEAENNLIFCGLAGILDPPRPEVKGALAACQSAGVKVIIISGDHPLTVKAIAKEIGLSGASGNRLITGQELDGMDDAALAREIGAINLIARAAPDHKLRLVKALKQQGHVVVMTGDGVNDAPAVKEADIGVAMGINGTDLTKDVSALVLTDDHFATLVKAIKEGRSIFANIRHAIRYLVATNVGEVVAMLGATLLGMPLPLTPLLLLWLNLSGDGLPAIALVADPPDPNQMNHPPRKVKDGLFSGVLGKQILRRGLFIGLSTVAVFKWGLGKGIPVARSLALGVLGVSQFFHLFDCRKDEPSSPIKLLNNRYLLVAGFLGLLMVLAAIQLPGANRIFLTRPLFMGEWLVVWGISLITALLDDQGFLTAKKPFGQLRGQANV</sequence>
<dbReference type="InterPro" id="IPR059000">
    <property type="entry name" value="ATPase_P-type_domA"/>
</dbReference>
<dbReference type="PRINTS" id="PR00119">
    <property type="entry name" value="CATATPASE"/>
</dbReference>
<dbReference type="Pfam" id="PF00690">
    <property type="entry name" value="Cation_ATPase_N"/>
    <property type="match status" value="1"/>
</dbReference>
<dbReference type="GO" id="GO:0005524">
    <property type="term" value="F:ATP binding"/>
    <property type="evidence" value="ECO:0007669"/>
    <property type="project" value="UniProtKB-KW"/>
</dbReference>
<dbReference type="Gene3D" id="3.40.1110.10">
    <property type="entry name" value="Calcium-transporting ATPase, cytoplasmic domain N"/>
    <property type="match status" value="1"/>
</dbReference>
<dbReference type="GO" id="GO:0006883">
    <property type="term" value="P:intracellular sodium ion homeostasis"/>
    <property type="evidence" value="ECO:0007669"/>
    <property type="project" value="TreeGrafter"/>
</dbReference>
<dbReference type="EMBL" id="CP017634">
    <property type="protein sequence ID" value="ATW28695.1"/>
    <property type="molecule type" value="Genomic_DNA"/>
</dbReference>
<dbReference type="SUPFAM" id="SSF81665">
    <property type="entry name" value="Calcium ATPase, transmembrane domain M"/>
    <property type="match status" value="1"/>
</dbReference>
<evidence type="ECO:0000313" key="12">
    <source>
        <dbReference type="EMBL" id="ATW28695.1"/>
    </source>
</evidence>
<name>A0A3G1L2K1_FORW1</name>
<dbReference type="InterPro" id="IPR001757">
    <property type="entry name" value="P_typ_ATPase"/>
</dbReference>
<feature type="transmembrane region" description="Helical" evidence="10">
    <location>
        <begin position="814"/>
        <end position="832"/>
    </location>
</feature>
<accession>A0A3G1L2K1</accession>
<dbReference type="Pfam" id="PF00122">
    <property type="entry name" value="E1-E2_ATPase"/>
    <property type="match status" value="1"/>
</dbReference>
<keyword evidence="7" id="KW-1278">Translocase</keyword>
<evidence type="ECO:0000313" key="13">
    <source>
        <dbReference type="Proteomes" id="UP000323521"/>
    </source>
</evidence>
<dbReference type="Gene3D" id="3.40.50.1000">
    <property type="entry name" value="HAD superfamily/HAD-like"/>
    <property type="match status" value="1"/>
</dbReference>
<dbReference type="NCBIfam" id="TIGR01494">
    <property type="entry name" value="ATPase_P-type"/>
    <property type="match status" value="2"/>
</dbReference>
<dbReference type="AlphaFoldDB" id="A0A3G1L2K1"/>
<keyword evidence="8 10" id="KW-1133">Transmembrane helix</keyword>
<dbReference type="InterPro" id="IPR036412">
    <property type="entry name" value="HAD-like_sf"/>
</dbReference>
<feature type="transmembrane region" description="Helical" evidence="10">
    <location>
        <begin position="677"/>
        <end position="701"/>
    </location>
</feature>
<dbReference type="GO" id="GO:0036376">
    <property type="term" value="P:sodium ion export across plasma membrane"/>
    <property type="evidence" value="ECO:0007669"/>
    <property type="project" value="TreeGrafter"/>
</dbReference>
<keyword evidence="3" id="KW-1003">Cell membrane</keyword>
<evidence type="ECO:0000256" key="3">
    <source>
        <dbReference type="ARBA" id="ARBA00022475"/>
    </source>
</evidence>
<dbReference type="InterPro" id="IPR023299">
    <property type="entry name" value="ATPase_P-typ_cyto_dom_N"/>
</dbReference>
<dbReference type="KEGG" id="fwa:DCMF_17160"/>
<keyword evidence="13" id="KW-1185">Reference proteome</keyword>
<evidence type="ECO:0000259" key="11">
    <source>
        <dbReference type="SMART" id="SM00831"/>
    </source>
</evidence>
<dbReference type="Gene3D" id="2.70.150.10">
    <property type="entry name" value="Calcium-transporting ATPase, cytoplasmic transduction domain A"/>
    <property type="match status" value="1"/>
</dbReference>
<dbReference type="GO" id="GO:0005391">
    <property type="term" value="F:P-type sodium:potassium-exchanging transporter activity"/>
    <property type="evidence" value="ECO:0007669"/>
    <property type="project" value="TreeGrafter"/>
</dbReference>
<dbReference type="InterPro" id="IPR050510">
    <property type="entry name" value="Cation_transp_ATPase_P-type"/>
</dbReference>
<dbReference type="GO" id="GO:1990573">
    <property type="term" value="P:potassium ion import across plasma membrane"/>
    <property type="evidence" value="ECO:0007669"/>
    <property type="project" value="TreeGrafter"/>
</dbReference>
<dbReference type="GO" id="GO:0016887">
    <property type="term" value="F:ATP hydrolysis activity"/>
    <property type="evidence" value="ECO:0007669"/>
    <property type="project" value="InterPro"/>
</dbReference>
<dbReference type="Pfam" id="PF13246">
    <property type="entry name" value="Cation_ATPase"/>
    <property type="match status" value="1"/>
</dbReference>
<feature type="transmembrane region" description="Helical" evidence="10">
    <location>
        <begin position="778"/>
        <end position="796"/>
    </location>
</feature>
<comment type="subcellular location">
    <subcellularLocation>
        <location evidence="1">Cell membrane</location>
        <topology evidence="1">Multi-pass membrane protein</topology>
    </subcellularLocation>
</comment>
<reference evidence="12 13" key="1">
    <citation type="submission" date="2016-10" db="EMBL/GenBank/DDBJ databases">
        <title>Complete Genome Sequence of Peptococcaceae strain DCMF.</title>
        <authorList>
            <person name="Edwards R.J."/>
            <person name="Holland S.I."/>
            <person name="Deshpande N.P."/>
            <person name="Wong Y.K."/>
            <person name="Ertan H."/>
            <person name="Manefield M."/>
            <person name="Russell T.L."/>
            <person name="Lee M.J."/>
        </authorList>
    </citation>
    <scope>NUCLEOTIDE SEQUENCE [LARGE SCALE GENOMIC DNA]</scope>
    <source>
        <strain evidence="12 13">DCMF</strain>
    </source>
</reference>
<gene>
    <name evidence="12" type="ORF">DCMF_17160</name>
</gene>
<feature type="transmembrane region" description="Helical" evidence="10">
    <location>
        <begin position="229"/>
        <end position="247"/>
    </location>
</feature>
<keyword evidence="6" id="KW-0067">ATP-binding</keyword>
<dbReference type="InterPro" id="IPR008250">
    <property type="entry name" value="ATPase_P-typ_transduc_dom_A_sf"/>
</dbReference>
<dbReference type="SFLD" id="SFLDG00002">
    <property type="entry name" value="C1.7:_P-type_atpase_like"/>
    <property type="match status" value="1"/>
</dbReference>
<keyword evidence="4 10" id="KW-0812">Transmembrane</keyword>
<dbReference type="InterPro" id="IPR006068">
    <property type="entry name" value="ATPase_P-typ_cation-transptr_C"/>
</dbReference>
<dbReference type="GO" id="GO:1902600">
    <property type="term" value="P:proton transmembrane transport"/>
    <property type="evidence" value="ECO:0007669"/>
    <property type="project" value="TreeGrafter"/>
</dbReference>
<evidence type="ECO:0000256" key="4">
    <source>
        <dbReference type="ARBA" id="ARBA00022692"/>
    </source>
</evidence>
<dbReference type="GO" id="GO:0030007">
    <property type="term" value="P:intracellular potassium ion homeostasis"/>
    <property type="evidence" value="ECO:0007669"/>
    <property type="project" value="TreeGrafter"/>
</dbReference>
<dbReference type="SUPFAM" id="SSF81653">
    <property type="entry name" value="Calcium ATPase, transduction domain A"/>
    <property type="match status" value="1"/>
</dbReference>
<keyword evidence="5" id="KW-0547">Nucleotide-binding</keyword>
<dbReference type="PROSITE" id="PS00154">
    <property type="entry name" value="ATPASE_E1_E2"/>
    <property type="match status" value="1"/>
</dbReference>
<dbReference type="InterPro" id="IPR023298">
    <property type="entry name" value="ATPase_P-typ_TM_dom_sf"/>
</dbReference>
<keyword evidence="9 10" id="KW-0472">Membrane</keyword>
<evidence type="ECO:0000256" key="2">
    <source>
        <dbReference type="ARBA" id="ARBA00005675"/>
    </source>
</evidence>
<comment type="similarity">
    <text evidence="2">Belongs to the cation transport ATPase (P-type) (TC 3.A.3) family. Type IIA subfamily.</text>
</comment>
<dbReference type="PANTHER" id="PTHR43294">
    <property type="entry name" value="SODIUM/POTASSIUM-TRANSPORTING ATPASE SUBUNIT ALPHA"/>
    <property type="match status" value="1"/>
</dbReference>
<evidence type="ECO:0000256" key="1">
    <source>
        <dbReference type="ARBA" id="ARBA00004651"/>
    </source>
</evidence>
<dbReference type="Gene3D" id="1.20.1110.10">
    <property type="entry name" value="Calcium-transporting ATPase, transmembrane domain"/>
    <property type="match status" value="1"/>
</dbReference>
<feature type="transmembrane region" description="Helical" evidence="10">
    <location>
        <begin position="65"/>
        <end position="84"/>
    </location>
</feature>
<proteinExistence type="inferred from homology"/>
<evidence type="ECO:0000256" key="9">
    <source>
        <dbReference type="ARBA" id="ARBA00023136"/>
    </source>
</evidence>
<dbReference type="PRINTS" id="PR00120">
    <property type="entry name" value="HATPASE"/>
</dbReference>
<dbReference type="SFLD" id="SFLDF00027">
    <property type="entry name" value="p-type_atpase"/>
    <property type="match status" value="1"/>
</dbReference>
<dbReference type="Pfam" id="PF00689">
    <property type="entry name" value="Cation_ATPase_C"/>
    <property type="match status" value="1"/>
</dbReference>
<evidence type="ECO:0000256" key="10">
    <source>
        <dbReference type="SAM" id="Phobius"/>
    </source>
</evidence>
<evidence type="ECO:0000256" key="8">
    <source>
        <dbReference type="ARBA" id="ARBA00022989"/>
    </source>
</evidence>
<feature type="transmembrane region" description="Helical" evidence="10">
    <location>
        <begin position="844"/>
        <end position="862"/>
    </location>
</feature>
<protein>
    <recommendedName>
        <fullName evidence="11">Cation-transporting P-type ATPase N-terminal domain-containing protein</fullName>
    </recommendedName>
</protein>
<evidence type="ECO:0000256" key="6">
    <source>
        <dbReference type="ARBA" id="ARBA00022840"/>
    </source>
</evidence>
<dbReference type="SUPFAM" id="SSF56784">
    <property type="entry name" value="HAD-like"/>
    <property type="match status" value="1"/>
</dbReference>
<dbReference type="InterPro" id="IPR044492">
    <property type="entry name" value="P_typ_ATPase_HD_dom"/>
</dbReference>
<dbReference type="SFLD" id="SFLDS00003">
    <property type="entry name" value="Haloacid_Dehalogenase"/>
    <property type="match status" value="1"/>
</dbReference>
<dbReference type="SUPFAM" id="SSF81660">
    <property type="entry name" value="Metal cation-transporting ATPase, ATP-binding domain N"/>
    <property type="match status" value="1"/>
</dbReference>
<evidence type="ECO:0000256" key="5">
    <source>
        <dbReference type="ARBA" id="ARBA00022741"/>
    </source>
</evidence>
<dbReference type="InterPro" id="IPR023214">
    <property type="entry name" value="HAD_sf"/>
</dbReference>
<dbReference type="InterPro" id="IPR004014">
    <property type="entry name" value="ATPase_P-typ_cation-transptr_N"/>
</dbReference>
<feature type="transmembrane region" description="Helical" evidence="10">
    <location>
        <begin position="259"/>
        <end position="284"/>
    </location>
</feature>
<evidence type="ECO:0000256" key="7">
    <source>
        <dbReference type="ARBA" id="ARBA00022967"/>
    </source>
</evidence>
<dbReference type="InterPro" id="IPR018303">
    <property type="entry name" value="ATPase_P-typ_P_site"/>
</dbReference>
<dbReference type="GO" id="GO:0005886">
    <property type="term" value="C:plasma membrane"/>
    <property type="evidence" value="ECO:0007669"/>
    <property type="project" value="UniProtKB-SubCell"/>
</dbReference>
<feature type="domain" description="Cation-transporting P-type ATPase N-terminal" evidence="11">
    <location>
        <begin position="3"/>
        <end position="61"/>
    </location>
</feature>